<reference evidence="14 15" key="1">
    <citation type="journal article" date="2020" name="Front. Microbiol.">
        <title>Single-cell genomics of novel Actinobacteria with the Wood-Ljungdahl pathway discovered in a serpentinizing system.</title>
        <authorList>
            <person name="Merino N."/>
            <person name="Kawai M."/>
            <person name="Boyd E.S."/>
            <person name="Colman D.R."/>
            <person name="McGlynn S.E."/>
            <person name="Nealson K.H."/>
            <person name="Kurokawa K."/>
            <person name="Hongoh Y."/>
        </authorList>
    </citation>
    <scope>NUCLEOTIDE SEQUENCE [LARGE SCALE GENOMIC DNA]</scope>
    <source>
        <strain evidence="14 15">S34</strain>
    </source>
</reference>
<comment type="caution">
    <text evidence="14">The sequence shown here is derived from an EMBL/GenBank/DDBJ whole genome shotgun (WGS) entry which is preliminary data.</text>
</comment>
<dbReference type="PANTHER" id="PTHR43152:SF3">
    <property type="entry name" value="UVRABC SYSTEM PROTEIN A"/>
    <property type="match status" value="1"/>
</dbReference>
<evidence type="ECO:0000256" key="9">
    <source>
        <dbReference type="ARBA" id="ARBA00023125"/>
    </source>
</evidence>
<dbReference type="FunFam" id="3.40.50.300:FF:000272">
    <property type="entry name" value="UvrABC system protein A"/>
    <property type="match status" value="1"/>
</dbReference>
<dbReference type="InterPro" id="IPR027417">
    <property type="entry name" value="P-loop_NTPase"/>
</dbReference>
<evidence type="ECO:0000256" key="13">
    <source>
        <dbReference type="ARBA" id="ARBA00042156"/>
    </source>
</evidence>
<dbReference type="GO" id="GO:0003677">
    <property type="term" value="F:DNA binding"/>
    <property type="evidence" value="ECO:0007669"/>
    <property type="project" value="UniProtKB-KW"/>
</dbReference>
<comment type="subcellular location">
    <subcellularLocation>
        <location evidence="1">Cytoplasm</location>
    </subcellularLocation>
</comment>
<evidence type="ECO:0000256" key="2">
    <source>
        <dbReference type="ARBA" id="ARBA00022490"/>
    </source>
</evidence>
<evidence type="ECO:0000256" key="1">
    <source>
        <dbReference type="ARBA" id="ARBA00004496"/>
    </source>
</evidence>
<keyword evidence="7" id="KW-0067">ATP-binding</keyword>
<name>A0A6V8PH16_9ACTN</name>
<evidence type="ECO:0000256" key="3">
    <source>
        <dbReference type="ARBA" id="ARBA00022737"/>
    </source>
</evidence>
<keyword evidence="15" id="KW-1185">Reference proteome</keyword>
<feature type="non-terminal residue" evidence="14">
    <location>
        <position position="1"/>
    </location>
</feature>
<evidence type="ECO:0000256" key="4">
    <source>
        <dbReference type="ARBA" id="ARBA00022741"/>
    </source>
</evidence>
<keyword evidence="4" id="KW-0547">Nucleotide-binding</keyword>
<protein>
    <recommendedName>
        <fullName evidence="12">UvrABC system protein A</fullName>
    </recommendedName>
    <alternativeName>
        <fullName evidence="13">Excinuclease ABC subunit A</fullName>
    </alternativeName>
</protein>
<evidence type="ECO:0000256" key="8">
    <source>
        <dbReference type="ARBA" id="ARBA00022881"/>
    </source>
</evidence>
<dbReference type="SUPFAM" id="SSF52540">
    <property type="entry name" value="P-loop containing nucleoside triphosphate hydrolases"/>
    <property type="match status" value="2"/>
</dbReference>
<organism evidence="14 15">
    <name type="scientific">Candidatus Hakubella thermalkaliphila</name>
    <dbReference type="NCBI Taxonomy" id="2754717"/>
    <lineage>
        <taxon>Bacteria</taxon>
        <taxon>Bacillati</taxon>
        <taxon>Actinomycetota</taxon>
        <taxon>Actinomycetota incertae sedis</taxon>
        <taxon>Candidatus Hakubellales</taxon>
        <taxon>Candidatus Hakubellaceae</taxon>
        <taxon>Candidatus Hakubella</taxon>
    </lineage>
</organism>
<proteinExistence type="inferred from homology"/>
<sequence>GLSIYDFTTLSISKAYEFVQELNLTERERLIAGQVIKENKERLDFLRYVVLDYITLDRMTGSLSGGEAQRIRLATQIGSSLVGVLYILDEPSIGLHQRDNRRLLATIKRLRDLGNTVIVIEHDEETIREADFIGDIGPGAGAHGGEIVVTGSLSDIIAEPRSITGKYLSRELRIPVPLRRREGNGRALVVRGAREHNLKDLDIRFPLGKFICVTGVSGSGKSTLIDEILFRALSSKIYGSKA</sequence>
<dbReference type="GO" id="GO:0006281">
    <property type="term" value="P:DNA repair"/>
    <property type="evidence" value="ECO:0007669"/>
    <property type="project" value="UniProtKB-KW"/>
</dbReference>
<dbReference type="Gene3D" id="3.40.50.300">
    <property type="entry name" value="P-loop containing nucleotide triphosphate hydrolases"/>
    <property type="match status" value="2"/>
</dbReference>
<dbReference type="PANTHER" id="PTHR43152">
    <property type="entry name" value="UVRABC SYSTEM PROTEIN A"/>
    <property type="match status" value="1"/>
</dbReference>
<keyword evidence="3" id="KW-0677">Repeat</keyword>
<evidence type="ECO:0000313" key="14">
    <source>
        <dbReference type="EMBL" id="GFP31557.1"/>
    </source>
</evidence>
<evidence type="ECO:0000313" key="15">
    <source>
        <dbReference type="Proteomes" id="UP000588083"/>
    </source>
</evidence>
<comment type="similarity">
    <text evidence="11">Belongs to the ABC transporter superfamily. UvrA family.</text>
</comment>
<evidence type="ECO:0000256" key="10">
    <source>
        <dbReference type="ARBA" id="ARBA00023204"/>
    </source>
</evidence>
<evidence type="ECO:0000256" key="6">
    <source>
        <dbReference type="ARBA" id="ARBA00022769"/>
    </source>
</evidence>
<keyword evidence="9" id="KW-0238">DNA-binding</keyword>
<keyword evidence="2" id="KW-0963">Cytoplasm</keyword>
<accession>A0A6V8PH16</accession>
<evidence type="ECO:0000256" key="12">
    <source>
        <dbReference type="ARBA" id="ARBA00039316"/>
    </source>
</evidence>
<gene>
    <name evidence="14" type="ORF">HKBW3S34_02477</name>
</gene>
<evidence type="ECO:0000256" key="5">
    <source>
        <dbReference type="ARBA" id="ARBA00022763"/>
    </source>
</evidence>
<dbReference type="AlphaFoldDB" id="A0A6V8PH16"/>
<dbReference type="GO" id="GO:0005737">
    <property type="term" value="C:cytoplasm"/>
    <property type="evidence" value="ECO:0007669"/>
    <property type="project" value="UniProtKB-SubCell"/>
</dbReference>
<keyword evidence="8" id="KW-0267">Excision nuclease</keyword>
<keyword evidence="10" id="KW-0234">DNA repair</keyword>
<keyword evidence="6" id="KW-0228">DNA excision</keyword>
<feature type="non-terminal residue" evidence="14">
    <location>
        <position position="242"/>
    </location>
</feature>
<dbReference type="GO" id="GO:0004518">
    <property type="term" value="F:nuclease activity"/>
    <property type="evidence" value="ECO:0007669"/>
    <property type="project" value="UniProtKB-KW"/>
</dbReference>
<keyword evidence="5" id="KW-0227">DNA damage</keyword>
<evidence type="ECO:0000256" key="11">
    <source>
        <dbReference type="ARBA" id="ARBA00038000"/>
    </source>
</evidence>
<dbReference type="Proteomes" id="UP000588083">
    <property type="component" value="Unassembled WGS sequence"/>
</dbReference>
<dbReference type="EMBL" id="BLRZ01000405">
    <property type="protein sequence ID" value="GFP31557.1"/>
    <property type="molecule type" value="Genomic_DNA"/>
</dbReference>
<dbReference type="GO" id="GO:0005524">
    <property type="term" value="F:ATP binding"/>
    <property type="evidence" value="ECO:0007669"/>
    <property type="project" value="UniProtKB-KW"/>
</dbReference>
<evidence type="ECO:0000256" key="7">
    <source>
        <dbReference type="ARBA" id="ARBA00022840"/>
    </source>
</evidence>